<dbReference type="Gene3D" id="1.20.1280.50">
    <property type="match status" value="1"/>
</dbReference>
<dbReference type="SUPFAM" id="SSF81383">
    <property type="entry name" value="F-box domain"/>
    <property type="match status" value="1"/>
</dbReference>
<accession>A0A9W9IMZ1</accession>
<sequence length="459" mass="52002">MDRLRRDEWRDVKDRAARISFNCDLLHRLPLEIVALIAEHLHLADIILLRRVSRRWLQILSSPSVCGAAIRAIVEGHLPIADPARFMRRRLRIERGLPSQTVRLESPLSTVHDTLMNIRGVGYLNGIYAWLEGADGRTSVALLNLWTGRLVQLTTDNREQLVELRLSKELVAAVSTRGYCHVWNITTEEHKDFRLSSLKFRHFLVNGTKVALGYRDYLVHWSFETQSARIVQTGLNSITLALHPIQDQFTIICVHERGNYDDHEEAAANPPGAMHMAPNLSRMHTETFILDHSNGFKSASSRVEDLPFNYEWIGMGSHPQEIQPGQSSILIKPTRATPAGEANPALYFTLTSSSDIAVHTLPPHLFKITNLVRLETGVVYAPTTSKDFLVILKSDDMGALPASIPMRWFQDIVQRKAPCMNCHWMFGDSDFIVLVNLRHVEIWGFNDDCDLSHIASVDT</sequence>
<dbReference type="Pfam" id="PF00646">
    <property type="entry name" value="F-box"/>
    <property type="match status" value="1"/>
</dbReference>
<organism evidence="2 3">
    <name type="scientific">Penicillium capsulatum</name>
    <dbReference type="NCBI Taxonomy" id="69766"/>
    <lineage>
        <taxon>Eukaryota</taxon>
        <taxon>Fungi</taxon>
        <taxon>Dikarya</taxon>
        <taxon>Ascomycota</taxon>
        <taxon>Pezizomycotina</taxon>
        <taxon>Eurotiomycetes</taxon>
        <taxon>Eurotiomycetidae</taxon>
        <taxon>Eurotiales</taxon>
        <taxon>Aspergillaceae</taxon>
        <taxon>Penicillium</taxon>
    </lineage>
</organism>
<keyword evidence="3" id="KW-1185">Reference proteome</keyword>
<dbReference type="PROSITE" id="PS50181">
    <property type="entry name" value="FBOX"/>
    <property type="match status" value="1"/>
</dbReference>
<dbReference type="CDD" id="cd09917">
    <property type="entry name" value="F-box_SF"/>
    <property type="match status" value="1"/>
</dbReference>
<dbReference type="OrthoDB" id="5295250at2759"/>
<dbReference type="InterPro" id="IPR001810">
    <property type="entry name" value="F-box_dom"/>
</dbReference>
<comment type="caution">
    <text evidence="2">The sequence shown here is derived from an EMBL/GenBank/DDBJ whole genome shotgun (WGS) entry which is preliminary data.</text>
</comment>
<name>A0A9W9IMZ1_9EURO</name>
<dbReference type="AlphaFoldDB" id="A0A9W9IMZ1"/>
<proteinExistence type="predicted"/>
<dbReference type="Proteomes" id="UP001146351">
    <property type="component" value="Unassembled WGS sequence"/>
</dbReference>
<evidence type="ECO:0000259" key="1">
    <source>
        <dbReference type="PROSITE" id="PS50181"/>
    </source>
</evidence>
<feature type="domain" description="F-box" evidence="1">
    <location>
        <begin position="23"/>
        <end position="73"/>
    </location>
</feature>
<reference evidence="2" key="1">
    <citation type="submission" date="2022-11" db="EMBL/GenBank/DDBJ databases">
        <authorList>
            <person name="Petersen C."/>
        </authorList>
    </citation>
    <scope>NUCLEOTIDE SEQUENCE</scope>
    <source>
        <strain evidence="2">IBT 21917</strain>
    </source>
</reference>
<dbReference type="EMBL" id="JAPQKO010000002">
    <property type="protein sequence ID" value="KAJ5180732.1"/>
    <property type="molecule type" value="Genomic_DNA"/>
</dbReference>
<protein>
    <recommendedName>
        <fullName evidence="1">F-box domain-containing protein</fullName>
    </recommendedName>
</protein>
<reference evidence="2" key="2">
    <citation type="journal article" date="2023" name="IMA Fungus">
        <title>Comparative genomic study of the Penicillium genus elucidates a diverse pangenome and 15 lateral gene transfer events.</title>
        <authorList>
            <person name="Petersen C."/>
            <person name="Sorensen T."/>
            <person name="Nielsen M.R."/>
            <person name="Sondergaard T.E."/>
            <person name="Sorensen J.L."/>
            <person name="Fitzpatrick D.A."/>
            <person name="Frisvad J.C."/>
            <person name="Nielsen K.L."/>
        </authorList>
    </citation>
    <scope>NUCLEOTIDE SEQUENCE</scope>
    <source>
        <strain evidence="2">IBT 21917</strain>
    </source>
</reference>
<evidence type="ECO:0000313" key="2">
    <source>
        <dbReference type="EMBL" id="KAJ5180732.1"/>
    </source>
</evidence>
<evidence type="ECO:0000313" key="3">
    <source>
        <dbReference type="Proteomes" id="UP001146351"/>
    </source>
</evidence>
<dbReference type="InterPro" id="IPR036047">
    <property type="entry name" value="F-box-like_dom_sf"/>
</dbReference>
<gene>
    <name evidence="2" type="ORF">N7492_003942</name>
</gene>